<feature type="coiled-coil region" evidence="5">
    <location>
        <begin position="246"/>
        <end position="280"/>
    </location>
</feature>
<dbReference type="SMART" id="SM00184">
    <property type="entry name" value="RING"/>
    <property type="match status" value="1"/>
</dbReference>
<evidence type="ECO:0000256" key="3">
    <source>
        <dbReference type="ARBA" id="ARBA00022833"/>
    </source>
</evidence>
<keyword evidence="2 4" id="KW-0863">Zinc-finger</keyword>
<dbReference type="RefSeq" id="XP_038838191.1">
    <property type="nucleotide sequence ID" value="XM_038982263.1"/>
</dbReference>
<proteinExistence type="predicted"/>
<evidence type="ECO:0000259" key="6">
    <source>
        <dbReference type="PROSITE" id="PS50089"/>
    </source>
</evidence>
<feature type="domain" description="B box-type" evidence="7">
    <location>
        <begin position="133"/>
        <end position="173"/>
    </location>
</feature>
<dbReference type="PANTHER" id="PTHR25465">
    <property type="entry name" value="B-BOX DOMAIN CONTAINING"/>
    <property type="match status" value="1"/>
</dbReference>
<evidence type="ECO:0000256" key="5">
    <source>
        <dbReference type="SAM" id="Coils"/>
    </source>
</evidence>
<dbReference type="InterPro" id="IPR013083">
    <property type="entry name" value="Znf_RING/FYVE/PHD"/>
</dbReference>
<name>A0A8U0Q8N3_SALNM</name>
<feature type="domain" description="RING-type" evidence="6">
    <location>
        <begin position="10"/>
        <end position="53"/>
    </location>
</feature>
<dbReference type="InterPro" id="IPR000315">
    <property type="entry name" value="Znf_B-box"/>
</dbReference>
<keyword evidence="1" id="KW-0479">Metal-binding</keyword>
<dbReference type="Pfam" id="PF25600">
    <property type="entry name" value="TRIM_CC"/>
    <property type="match status" value="1"/>
</dbReference>
<dbReference type="PROSITE" id="PS50119">
    <property type="entry name" value="ZF_BBOX"/>
    <property type="match status" value="1"/>
</dbReference>
<dbReference type="Proteomes" id="UP000808372">
    <property type="component" value="Unplaced"/>
</dbReference>
<dbReference type="SUPFAM" id="SSF57845">
    <property type="entry name" value="B-box zinc-binding domain"/>
    <property type="match status" value="1"/>
</dbReference>
<dbReference type="InterPro" id="IPR017907">
    <property type="entry name" value="Znf_RING_CS"/>
</dbReference>
<dbReference type="KEGG" id="snh:120035701"/>
<feature type="coiled-coil region" evidence="5">
    <location>
        <begin position="188"/>
        <end position="222"/>
    </location>
</feature>
<dbReference type="InterPro" id="IPR058030">
    <property type="entry name" value="TRIM8/14/16/25/29/45/65_CC"/>
</dbReference>
<dbReference type="Gene3D" id="4.10.830.40">
    <property type="match status" value="1"/>
</dbReference>
<dbReference type="Gene3D" id="3.30.160.60">
    <property type="entry name" value="Classic Zinc Finger"/>
    <property type="match status" value="1"/>
</dbReference>
<keyword evidence="5" id="KW-0175">Coiled coil</keyword>
<dbReference type="Gene3D" id="3.30.40.10">
    <property type="entry name" value="Zinc/RING finger domain, C3HC4 (zinc finger)"/>
    <property type="match status" value="1"/>
</dbReference>
<keyword evidence="3" id="KW-0862">Zinc</keyword>
<gene>
    <name evidence="9" type="primary">LOC120035701</name>
</gene>
<dbReference type="PANTHER" id="PTHR25465:SF5">
    <property type="entry name" value="E3 UBIQUITIN_ISG15 LIGASE TRIM25-RELATED"/>
    <property type="match status" value="1"/>
</dbReference>
<evidence type="ECO:0000259" key="7">
    <source>
        <dbReference type="PROSITE" id="PS50119"/>
    </source>
</evidence>
<organism evidence="8 9">
    <name type="scientific">Salvelinus namaycush</name>
    <name type="common">Lake trout</name>
    <name type="synonym">Salmo namaycush</name>
    <dbReference type="NCBI Taxonomy" id="8040"/>
    <lineage>
        <taxon>Eukaryota</taxon>
        <taxon>Metazoa</taxon>
        <taxon>Chordata</taxon>
        <taxon>Craniata</taxon>
        <taxon>Vertebrata</taxon>
        <taxon>Euteleostomi</taxon>
        <taxon>Actinopterygii</taxon>
        <taxon>Neopterygii</taxon>
        <taxon>Teleostei</taxon>
        <taxon>Protacanthopterygii</taxon>
        <taxon>Salmoniformes</taxon>
        <taxon>Salmonidae</taxon>
        <taxon>Salmoninae</taxon>
        <taxon>Salvelinus</taxon>
    </lineage>
</organism>
<dbReference type="CDD" id="cd19769">
    <property type="entry name" value="Bbox2_TRIM16-like"/>
    <property type="match status" value="1"/>
</dbReference>
<dbReference type="Pfam" id="PF15227">
    <property type="entry name" value="zf-C3HC4_4"/>
    <property type="match status" value="1"/>
</dbReference>
<reference evidence="9" key="1">
    <citation type="submission" date="2025-08" db="UniProtKB">
        <authorList>
            <consortium name="RefSeq"/>
        </authorList>
    </citation>
    <scope>IDENTIFICATION</scope>
    <source>
        <tissue evidence="9">White muscle</tissue>
    </source>
</reference>
<evidence type="ECO:0000313" key="9">
    <source>
        <dbReference type="RefSeq" id="XP_038838191.1"/>
    </source>
</evidence>
<evidence type="ECO:0000256" key="4">
    <source>
        <dbReference type="PROSITE-ProRule" id="PRU00024"/>
    </source>
</evidence>
<dbReference type="Pfam" id="PF00643">
    <property type="entry name" value="zf-B_box"/>
    <property type="match status" value="1"/>
</dbReference>
<dbReference type="PROSITE" id="PS50089">
    <property type="entry name" value="ZF_RING_2"/>
    <property type="match status" value="1"/>
</dbReference>
<sequence length="315" mass="36052">MAENQELFCCSICLGLLKDPVTTACGHSYCMGCIKECWDQDDLKGFYSCPQCRQTFNPRPVLNRSTVLAEVVEKHRYAGPGDVACDVCTGTRKQKALMSCLACLASYCETHLQPHYESPAFKKHKLVKATAQLQEKICSHHDKLLEVYCRTDQQCICMLCTMDEHKGHDTVSAAAERTEKQRQLGMSQQKVQQRFQEREKELKELQQAVESFKRSAQSAVEDSDQIFTELIRSIEKRSSEVKELIRAQEKSQVSQAEELLEQLKQEIAELRKRSTELEQLSHTEDHIHFLQYFGDVSKTVSELRENIIDQLVGPN</sequence>
<dbReference type="InterPro" id="IPR001841">
    <property type="entry name" value="Znf_RING"/>
</dbReference>
<dbReference type="SMART" id="SM00336">
    <property type="entry name" value="BBOX"/>
    <property type="match status" value="1"/>
</dbReference>
<dbReference type="GeneID" id="120035701"/>
<dbReference type="SUPFAM" id="SSF57850">
    <property type="entry name" value="RING/U-box"/>
    <property type="match status" value="1"/>
</dbReference>
<dbReference type="AlphaFoldDB" id="A0A8U0Q8N3"/>
<dbReference type="PROSITE" id="PS00518">
    <property type="entry name" value="ZF_RING_1"/>
    <property type="match status" value="1"/>
</dbReference>
<keyword evidence="8" id="KW-1185">Reference proteome</keyword>
<evidence type="ECO:0000256" key="2">
    <source>
        <dbReference type="ARBA" id="ARBA00022771"/>
    </source>
</evidence>
<evidence type="ECO:0000256" key="1">
    <source>
        <dbReference type="ARBA" id="ARBA00022723"/>
    </source>
</evidence>
<evidence type="ECO:0000313" key="8">
    <source>
        <dbReference type="Proteomes" id="UP000808372"/>
    </source>
</evidence>
<accession>A0A8U0Q8N3</accession>
<protein>
    <submittedName>
        <fullName evidence="9">E3 ubiquitin/ISG15 ligase TRIM25-like</fullName>
    </submittedName>
</protein>
<dbReference type="GO" id="GO:0008270">
    <property type="term" value="F:zinc ion binding"/>
    <property type="evidence" value="ECO:0007669"/>
    <property type="project" value="UniProtKB-KW"/>
</dbReference>
<dbReference type="InterPro" id="IPR051051">
    <property type="entry name" value="E3_ubiq-ligase_TRIM/RNF"/>
</dbReference>